<dbReference type="OMA" id="MAVRHQH"/>
<dbReference type="VEuPathDB" id="TriTrypDB:TcBrA4_0098760"/>
<name>A0A2V2WNW4_TRYCR</name>
<evidence type="ECO:0000256" key="1">
    <source>
        <dbReference type="SAM" id="Coils"/>
    </source>
</evidence>
<dbReference type="EMBL" id="PRFC01000070">
    <property type="protein sequence ID" value="PWV10261.1"/>
    <property type="molecule type" value="Genomic_DNA"/>
</dbReference>
<reference evidence="3 4" key="1">
    <citation type="journal article" date="2018" name="Microb. Genom.">
        <title>Expanding an expanded genome: long-read sequencing of Trypanosoma cruzi.</title>
        <authorList>
            <person name="Berna L."/>
            <person name="Rodriguez M."/>
            <person name="Chiribao M.L."/>
            <person name="Parodi-Talice A."/>
            <person name="Pita S."/>
            <person name="Rijo G."/>
            <person name="Alvarez-Valin F."/>
            <person name="Robello C."/>
        </authorList>
    </citation>
    <scope>NUCLEOTIDE SEQUENCE [LARGE SCALE GENOMIC DNA]</scope>
    <source>
        <strain evidence="3 4">TCC</strain>
    </source>
</reference>
<dbReference type="SMR" id="A0A2V2WNW4"/>
<gene>
    <name evidence="3" type="ORF">C3747_70g236</name>
</gene>
<dbReference type="OrthoDB" id="273526at2759"/>
<evidence type="ECO:0000313" key="3">
    <source>
        <dbReference type="EMBL" id="PWV10261.1"/>
    </source>
</evidence>
<feature type="coiled-coil region" evidence="1">
    <location>
        <begin position="74"/>
        <end position="110"/>
    </location>
</feature>
<dbReference type="VEuPathDB" id="TriTrypDB:BCY84_19682"/>
<dbReference type="VEuPathDB" id="TriTrypDB:TcG_10915"/>
<keyword evidence="1" id="KW-0175">Coiled coil</keyword>
<organism evidence="3 4">
    <name type="scientific">Trypanosoma cruzi</name>
    <dbReference type="NCBI Taxonomy" id="5693"/>
    <lineage>
        <taxon>Eukaryota</taxon>
        <taxon>Discoba</taxon>
        <taxon>Euglenozoa</taxon>
        <taxon>Kinetoplastea</taxon>
        <taxon>Metakinetoplastina</taxon>
        <taxon>Trypanosomatida</taxon>
        <taxon>Trypanosomatidae</taxon>
        <taxon>Trypanosoma</taxon>
        <taxon>Schizotrypanum</taxon>
    </lineage>
</organism>
<keyword evidence="2" id="KW-0812">Transmembrane</keyword>
<dbReference type="VEuPathDB" id="TriTrypDB:C3747_70g236"/>
<proteinExistence type="predicted"/>
<protein>
    <recommendedName>
        <fullName evidence="5">Transmembrane protein</fullName>
    </recommendedName>
</protein>
<dbReference type="VEuPathDB" id="TriTrypDB:TcCL_ESM05928"/>
<dbReference type="VEuPathDB" id="TriTrypDB:TcCLB.508541.160"/>
<dbReference type="VEuPathDB" id="TriTrypDB:TcCLB.507539.10"/>
<evidence type="ECO:0000256" key="2">
    <source>
        <dbReference type="SAM" id="Phobius"/>
    </source>
</evidence>
<evidence type="ECO:0000313" key="4">
    <source>
        <dbReference type="Proteomes" id="UP000246078"/>
    </source>
</evidence>
<sequence>MLSRSVSVKPLRLLYSSFLNPSCGASYICCYRMMSADNCTSVDGQTDDKKASPFASSFSIDPKKLPNTIPGVSREELAERLERYQRELSYKAAQASARELADEIETMRRALPPEQFRQFLQDVDAMAEKNEKEIARLSAMSPQQLYRYHQRQRRRMRLQAIWKSVVLLVSIFGAVFFLFFLMFFFG</sequence>
<evidence type="ECO:0008006" key="5">
    <source>
        <dbReference type="Google" id="ProtNLM"/>
    </source>
</evidence>
<feature type="transmembrane region" description="Helical" evidence="2">
    <location>
        <begin position="160"/>
        <end position="185"/>
    </location>
</feature>
<dbReference type="AlphaFoldDB" id="A0A2V2WNW4"/>
<dbReference type="VEuPathDB" id="TriTrypDB:C4B63_111g23"/>
<accession>A0A2V2WNW4</accession>
<keyword evidence="2" id="KW-1133">Transmembrane helix</keyword>
<dbReference type="Proteomes" id="UP000246078">
    <property type="component" value="Unassembled WGS sequence"/>
</dbReference>
<keyword evidence="2" id="KW-0472">Membrane</keyword>
<comment type="caution">
    <text evidence="3">The sequence shown here is derived from an EMBL/GenBank/DDBJ whole genome shotgun (WGS) entry which is preliminary data.</text>
</comment>